<dbReference type="PRINTS" id="PR00412">
    <property type="entry name" value="EPOXHYDRLASE"/>
</dbReference>
<keyword evidence="3" id="KW-0378">Hydrolase</keyword>
<dbReference type="InterPro" id="IPR000073">
    <property type="entry name" value="AB_hydrolase_1"/>
</dbReference>
<dbReference type="Gene3D" id="3.40.50.1820">
    <property type="entry name" value="alpha/beta hydrolase"/>
    <property type="match status" value="1"/>
</dbReference>
<organism evidence="3 4">
    <name type="scientific">Roseateles amylovorans</name>
    <dbReference type="NCBI Taxonomy" id="2978473"/>
    <lineage>
        <taxon>Bacteria</taxon>
        <taxon>Pseudomonadati</taxon>
        <taxon>Pseudomonadota</taxon>
        <taxon>Betaproteobacteria</taxon>
        <taxon>Burkholderiales</taxon>
        <taxon>Sphaerotilaceae</taxon>
        <taxon>Roseateles</taxon>
    </lineage>
</organism>
<comment type="similarity">
    <text evidence="1">Belongs to the AB hydrolase superfamily. Bacterial non-heme haloperoxidase / perhydrolase family.</text>
</comment>
<dbReference type="Pfam" id="PF00561">
    <property type="entry name" value="Abhydrolase_1"/>
    <property type="match status" value="1"/>
</dbReference>
<feature type="domain" description="AB hydrolase-1" evidence="2">
    <location>
        <begin position="22"/>
        <end position="261"/>
    </location>
</feature>
<dbReference type="Proteomes" id="UP001064933">
    <property type="component" value="Chromosome"/>
</dbReference>
<evidence type="ECO:0000259" key="2">
    <source>
        <dbReference type="Pfam" id="PF00561"/>
    </source>
</evidence>
<dbReference type="InterPro" id="IPR000639">
    <property type="entry name" value="Epox_hydrolase-like"/>
</dbReference>
<dbReference type="PRINTS" id="PR00111">
    <property type="entry name" value="ABHYDROLASE"/>
</dbReference>
<evidence type="ECO:0000313" key="3">
    <source>
        <dbReference type="EMBL" id="UXH78373.1"/>
    </source>
</evidence>
<evidence type="ECO:0000313" key="4">
    <source>
        <dbReference type="Proteomes" id="UP001064933"/>
    </source>
</evidence>
<keyword evidence="4" id="KW-1185">Reference proteome</keyword>
<sequence length="278" mass="30054">MTYYITARDGARIFYKDWGSGPPVVFSHGWPTNADSWESQMMFLSSRGLRTIAHDRRGHGRSTQTWDGNDLDSYADDLSTLLEVLDLRQAVLVGFAAGAAEVVRCVARHGLRRVAKLVLISGLLPLAVSADADTAAPLRSVLLDLQDRERDNRAALYAELAAGPQYGLNREGAVRPKGLVEKFLAQGLQASHRSAHACLGALTDTDLSADLKMLTVPTLLVQGDDDQIVPAGAGCADAAPLLRCASLRRYAQAPHGLIDTHKDRLNVELLAFISGNDK</sequence>
<reference evidence="3" key="1">
    <citation type="submission" date="2022-10" db="EMBL/GenBank/DDBJ databases">
        <title>Characterization and whole genome sequencing of a new Roseateles species, isolated from fresh water.</title>
        <authorList>
            <person name="Guliayeva D.Y."/>
            <person name="Akhremchuk A.E."/>
            <person name="Sikolenko M.A."/>
            <person name="Valentovich L.N."/>
            <person name="Sidarenka A.V."/>
        </authorList>
    </citation>
    <scope>NUCLEOTIDE SEQUENCE</scope>
    <source>
        <strain evidence="3">BIM B-1768</strain>
    </source>
</reference>
<gene>
    <name evidence="3" type="ORF">N4261_00040</name>
</gene>
<dbReference type="InterPro" id="IPR029058">
    <property type="entry name" value="AB_hydrolase_fold"/>
</dbReference>
<dbReference type="GO" id="GO:0016787">
    <property type="term" value="F:hydrolase activity"/>
    <property type="evidence" value="ECO:0007669"/>
    <property type="project" value="UniProtKB-KW"/>
</dbReference>
<evidence type="ECO:0000256" key="1">
    <source>
        <dbReference type="ARBA" id="ARBA00038128"/>
    </source>
</evidence>
<dbReference type="PANTHER" id="PTHR43433">
    <property type="entry name" value="HYDROLASE, ALPHA/BETA FOLD FAMILY PROTEIN"/>
    <property type="match status" value="1"/>
</dbReference>
<dbReference type="PANTHER" id="PTHR43433:SF3">
    <property type="entry name" value="NON-HEME CHLOROPEROXIDASE"/>
    <property type="match status" value="1"/>
</dbReference>
<dbReference type="SUPFAM" id="SSF53474">
    <property type="entry name" value="alpha/beta-Hydrolases"/>
    <property type="match status" value="1"/>
</dbReference>
<dbReference type="InterPro" id="IPR050471">
    <property type="entry name" value="AB_hydrolase"/>
</dbReference>
<dbReference type="RefSeq" id="WP_261758161.1">
    <property type="nucleotide sequence ID" value="NZ_CP104562.2"/>
</dbReference>
<dbReference type="EMBL" id="CP104562">
    <property type="protein sequence ID" value="UXH78373.1"/>
    <property type="molecule type" value="Genomic_DNA"/>
</dbReference>
<protein>
    <submittedName>
        <fullName evidence="3">Alpha/beta hydrolase</fullName>
    </submittedName>
</protein>
<name>A0ABY6B1E0_9BURK</name>
<accession>A0ABY6B1E0</accession>
<proteinExistence type="inferred from homology"/>